<name>A0A330GV75_9HYPH</name>
<accession>A0A330GV75</accession>
<dbReference type="OrthoDB" id="9803101at2"/>
<dbReference type="RefSeq" id="WP_146767922.1">
    <property type="nucleotide sequence ID" value="NZ_QMBQ01000002.1"/>
</dbReference>
<protein>
    <recommendedName>
        <fullName evidence="3">RidA family protein</fullName>
    </recommendedName>
</protein>
<dbReference type="Pfam" id="PF01042">
    <property type="entry name" value="Ribonuc_L-PSP"/>
    <property type="match status" value="1"/>
</dbReference>
<proteinExistence type="predicted"/>
<reference evidence="1 2" key="1">
    <citation type="submission" date="2018-07" db="EMBL/GenBank/DDBJ databases">
        <title>Diversity of Mesorhizobium strains in Brazil.</title>
        <authorList>
            <person name="Helene L.C.F."/>
            <person name="Dall'Agnol R."/>
            <person name="Delamuta J.R.M."/>
            <person name="Hungria M."/>
        </authorList>
    </citation>
    <scope>NUCLEOTIDE SEQUENCE [LARGE SCALE GENOMIC DNA]</scope>
    <source>
        <strain evidence="1 2">CNPSo 3140</strain>
    </source>
</reference>
<dbReference type="InterPro" id="IPR006175">
    <property type="entry name" value="YjgF/YER057c/UK114"/>
</dbReference>
<organism evidence="1 2">
    <name type="scientific">Mesorhizobium atlanticum</name>
    <dbReference type="NCBI Taxonomy" id="2233532"/>
    <lineage>
        <taxon>Bacteria</taxon>
        <taxon>Pseudomonadati</taxon>
        <taxon>Pseudomonadota</taxon>
        <taxon>Alphaproteobacteria</taxon>
        <taxon>Hyphomicrobiales</taxon>
        <taxon>Phyllobacteriaceae</taxon>
        <taxon>Mesorhizobium</taxon>
    </lineage>
</organism>
<dbReference type="Gene3D" id="3.30.1330.40">
    <property type="entry name" value="RutC-like"/>
    <property type="match status" value="1"/>
</dbReference>
<dbReference type="AlphaFoldDB" id="A0A330GV75"/>
<dbReference type="Proteomes" id="UP000251956">
    <property type="component" value="Unassembled WGS sequence"/>
</dbReference>
<evidence type="ECO:0000313" key="1">
    <source>
        <dbReference type="EMBL" id="RAZ78410.1"/>
    </source>
</evidence>
<dbReference type="EMBL" id="QMBQ01000002">
    <property type="protein sequence ID" value="RAZ78410.1"/>
    <property type="molecule type" value="Genomic_DNA"/>
</dbReference>
<dbReference type="InterPro" id="IPR035959">
    <property type="entry name" value="RutC-like_sf"/>
</dbReference>
<keyword evidence="2" id="KW-1185">Reference proteome</keyword>
<gene>
    <name evidence="1" type="ORF">DPM35_07485</name>
</gene>
<dbReference type="SUPFAM" id="SSF55298">
    <property type="entry name" value="YjgF-like"/>
    <property type="match status" value="1"/>
</dbReference>
<comment type="caution">
    <text evidence="1">The sequence shown here is derived from an EMBL/GenBank/DDBJ whole genome shotgun (WGS) entry which is preliminary data.</text>
</comment>
<dbReference type="PANTHER" id="PTHR11803:SF59">
    <property type="entry name" value="ENDORIBONUCLEASE"/>
    <property type="match status" value="1"/>
</dbReference>
<dbReference type="GO" id="GO:0005829">
    <property type="term" value="C:cytosol"/>
    <property type="evidence" value="ECO:0007669"/>
    <property type="project" value="TreeGrafter"/>
</dbReference>
<dbReference type="PANTHER" id="PTHR11803">
    <property type="entry name" value="2-IMINOBUTANOATE/2-IMINOPROPANOATE DEAMINASE RIDA"/>
    <property type="match status" value="1"/>
</dbReference>
<evidence type="ECO:0000313" key="2">
    <source>
        <dbReference type="Proteomes" id="UP000251956"/>
    </source>
</evidence>
<dbReference type="GO" id="GO:0019239">
    <property type="term" value="F:deaminase activity"/>
    <property type="evidence" value="ECO:0007669"/>
    <property type="project" value="TreeGrafter"/>
</dbReference>
<sequence>MPGVIKRFVNGDPSLKTFQAHAPWAEAVEVPPGATFLFLSGQVPPPLHEEADPDDPASYGSTEDQTRGALALIRRLLADKGYALGDIVKMTAYLCADPAKGGGLDLDGFGAAYRKFFSATGPLPARTRVEVRQLMSAAWLVEIEVIAAKVQQNEMGDEE</sequence>
<evidence type="ECO:0008006" key="3">
    <source>
        <dbReference type="Google" id="ProtNLM"/>
    </source>
</evidence>